<feature type="transmembrane region" description="Helical" evidence="6">
    <location>
        <begin position="158"/>
        <end position="175"/>
    </location>
</feature>
<dbReference type="Pfam" id="PF01594">
    <property type="entry name" value="AI-2E_transport"/>
    <property type="match status" value="1"/>
</dbReference>
<dbReference type="PANTHER" id="PTHR21716">
    <property type="entry name" value="TRANSMEMBRANE PROTEIN"/>
    <property type="match status" value="1"/>
</dbReference>
<evidence type="ECO:0000256" key="5">
    <source>
        <dbReference type="ARBA" id="ARBA00023136"/>
    </source>
</evidence>
<feature type="transmembrane region" description="Helical" evidence="6">
    <location>
        <begin position="272"/>
        <end position="289"/>
    </location>
</feature>
<dbReference type="AlphaFoldDB" id="D7E9C2"/>
<feature type="transmembrane region" description="Helical" evidence="6">
    <location>
        <begin position="7"/>
        <end position="26"/>
    </location>
</feature>
<dbReference type="PANTHER" id="PTHR21716:SF71">
    <property type="entry name" value="TRANSPORT PROTEIN MJ1177-RELATED"/>
    <property type="match status" value="1"/>
</dbReference>
<evidence type="ECO:0000256" key="3">
    <source>
        <dbReference type="ARBA" id="ARBA00022692"/>
    </source>
</evidence>
<comment type="subcellular location">
    <subcellularLocation>
        <location evidence="1">Membrane</location>
        <topology evidence="1">Multi-pass membrane protein</topology>
    </subcellularLocation>
</comment>
<keyword evidence="8" id="KW-1185">Reference proteome</keyword>
<dbReference type="GeneID" id="9346969"/>
<dbReference type="GO" id="GO:0016020">
    <property type="term" value="C:membrane"/>
    <property type="evidence" value="ECO:0007669"/>
    <property type="project" value="UniProtKB-SubCell"/>
</dbReference>
<dbReference type="InterPro" id="IPR002549">
    <property type="entry name" value="AI-2E-like"/>
</dbReference>
<evidence type="ECO:0000256" key="1">
    <source>
        <dbReference type="ARBA" id="ARBA00004141"/>
    </source>
</evidence>
<feature type="transmembrane region" description="Helical" evidence="6">
    <location>
        <begin position="210"/>
        <end position="232"/>
    </location>
</feature>
<feature type="transmembrane region" description="Helical" evidence="6">
    <location>
        <begin position="309"/>
        <end position="340"/>
    </location>
</feature>
<feature type="transmembrane region" description="Helical" evidence="6">
    <location>
        <begin position="32"/>
        <end position="50"/>
    </location>
</feature>
<keyword evidence="4 6" id="KW-1133">Transmembrane helix</keyword>
<keyword evidence="5 6" id="KW-0472">Membrane</keyword>
<dbReference type="OrthoDB" id="137390at2157"/>
<name>D7E9C2_METEZ</name>
<organism evidence="7 8">
    <name type="scientific">Methanohalobium evestigatum (strain ATCC BAA-1072 / DSM 3721 / NBRC 107634 / OCM 161 / Z-7303)</name>
    <dbReference type="NCBI Taxonomy" id="644295"/>
    <lineage>
        <taxon>Archaea</taxon>
        <taxon>Methanobacteriati</taxon>
        <taxon>Methanobacteriota</taxon>
        <taxon>Stenosarchaea group</taxon>
        <taxon>Methanomicrobia</taxon>
        <taxon>Methanosarcinales</taxon>
        <taxon>Methanosarcinaceae</taxon>
        <taxon>Methanohalobium</taxon>
    </lineage>
</organism>
<dbReference type="STRING" id="644295.Metev_1335"/>
<evidence type="ECO:0000256" key="6">
    <source>
        <dbReference type="SAM" id="Phobius"/>
    </source>
</evidence>
<feature type="transmembrane region" description="Helical" evidence="6">
    <location>
        <begin position="238"/>
        <end position="260"/>
    </location>
</feature>
<sequence>MDSDKKYNLFIISLLLLVSIIAIYLTKEFVPVVVFSIFLTYVLYPVYSYLEKVTKSERIASSISVLSALFILGLCIYLLLSSAVREISKLITSPDQIREPIIALEKELLDFISSTDYLSFIAESYISNGLSQPVVTVINWVSPYVKTFLTSFITNTPLYLISFVLTLLFTYYFLIDARRIRAQIMDVIPEKNKHVVSLFINELNVIYYNLFNIFFVTSFLTGVIASVGFFLLGIPYPVILGMAVFLLTLLPLVGAPVIYIPFFIYYLIIQDYATAIIILLFGIFILSIFPDSFIRPRLAKNKASIHPVITLLSFTAPIFVIGFTGFIVGPLVYGFLLAFYRTKIKIKYQTDEEPES</sequence>
<keyword evidence="3 6" id="KW-0812">Transmembrane</keyword>
<evidence type="ECO:0008006" key="9">
    <source>
        <dbReference type="Google" id="ProtNLM"/>
    </source>
</evidence>
<reference evidence="7 8" key="1">
    <citation type="submission" date="2010-06" db="EMBL/GenBank/DDBJ databases">
        <title>Complete sequence chromosome of Methanohalobium evestigatum Z-7303.</title>
        <authorList>
            <consortium name="US DOE Joint Genome Institute"/>
            <person name="Lucas S."/>
            <person name="Copeland A."/>
            <person name="Lapidus A."/>
            <person name="Cheng J.-F."/>
            <person name="Bruce D."/>
            <person name="Goodwin L."/>
            <person name="Pitluck S."/>
            <person name="Saunders E."/>
            <person name="Detter J.C."/>
            <person name="Han C."/>
            <person name="Tapia R."/>
            <person name="Land M."/>
            <person name="Hauser L."/>
            <person name="Kyrpides N."/>
            <person name="Mikhailova N."/>
            <person name="Sieprawska-Lupa M."/>
            <person name="Whitman W.B."/>
            <person name="Anderson I."/>
            <person name="Woyke T."/>
        </authorList>
    </citation>
    <scope>NUCLEOTIDE SEQUENCE [LARGE SCALE GENOMIC DNA]</scope>
    <source>
        <strain evidence="8">ATCC BAA-1072 / DSM 3721 / NBRC 107634 / OCM 161 / Z-7303</strain>
    </source>
</reference>
<evidence type="ECO:0000313" key="7">
    <source>
        <dbReference type="EMBL" id="ADI74194.1"/>
    </source>
</evidence>
<proteinExistence type="inferred from homology"/>
<dbReference type="KEGG" id="mev:Metev_1335"/>
<dbReference type="Proteomes" id="UP000000391">
    <property type="component" value="Chromosome"/>
</dbReference>
<dbReference type="RefSeq" id="WP_013194760.1">
    <property type="nucleotide sequence ID" value="NC_014253.1"/>
</dbReference>
<evidence type="ECO:0000313" key="8">
    <source>
        <dbReference type="Proteomes" id="UP000000391"/>
    </source>
</evidence>
<evidence type="ECO:0000256" key="2">
    <source>
        <dbReference type="ARBA" id="ARBA00009773"/>
    </source>
</evidence>
<comment type="similarity">
    <text evidence="2">Belongs to the autoinducer-2 exporter (AI-2E) (TC 2.A.86) family.</text>
</comment>
<feature type="transmembrane region" description="Helical" evidence="6">
    <location>
        <begin position="62"/>
        <end position="80"/>
    </location>
</feature>
<dbReference type="HOGENOM" id="CLU_041771_3_1_2"/>
<dbReference type="EMBL" id="CP002069">
    <property type="protein sequence ID" value="ADI74194.1"/>
    <property type="molecule type" value="Genomic_DNA"/>
</dbReference>
<gene>
    <name evidence="7" type="ordered locus">Metev_1335</name>
</gene>
<accession>D7E9C2</accession>
<evidence type="ECO:0000256" key="4">
    <source>
        <dbReference type="ARBA" id="ARBA00022989"/>
    </source>
</evidence>
<protein>
    <recommendedName>
        <fullName evidence="9">AI-2E family transporter</fullName>
    </recommendedName>
</protein>